<feature type="compositionally biased region" description="Acidic residues" evidence="1">
    <location>
        <begin position="342"/>
        <end position="378"/>
    </location>
</feature>
<dbReference type="Pfam" id="PF20150">
    <property type="entry name" value="2EXR"/>
    <property type="match status" value="1"/>
</dbReference>
<evidence type="ECO:0000256" key="1">
    <source>
        <dbReference type="SAM" id="MobiDB-lite"/>
    </source>
</evidence>
<feature type="compositionally biased region" description="Acidic residues" evidence="1">
    <location>
        <begin position="248"/>
        <end position="257"/>
    </location>
</feature>
<dbReference type="RefSeq" id="XP_066700778.1">
    <property type="nucleotide sequence ID" value="XM_066844666.1"/>
</dbReference>
<feature type="region of interest" description="Disordered" evidence="1">
    <location>
        <begin position="339"/>
        <end position="387"/>
    </location>
</feature>
<gene>
    <name evidence="3" type="ORF">PG986_008444</name>
</gene>
<feature type="region of interest" description="Disordered" evidence="1">
    <location>
        <begin position="246"/>
        <end position="265"/>
    </location>
</feature>
<proteinExistence type="predicted"/>
<evidence type="ECO:0000313" key="3">
    <source>
        <dbReference type="EMBL" id="KAK7952716.1"/>
    </source>
</evidence>
<dbReference type="EMBL" id="JAQQWE010000005">
    <property type="protein sequence ID" value="KAK7952716.1"/>
    <property type="molecule type" value="Genomic_DNA"/>
</dbReference>
<protein>
    <recommendedName>
        <fullName evidence="2">2EXR domain-containing protein</fullName>
    </recommendedName>
</protein>
<feature type="region of interest" description="Disordered" evidence="1">
    <location>
        <begin position="114"/>
        <end position="147"/>
    </location>
</feature>
<name>A0ABR1QFF9_9PEZI</name>
<dbReference type="Proteomes" id="UP001391051">
    <property type="component" value="Unassembled WGS sequence"/>
</dbReference>
<keyword evidence="4" id="KW-1185">Reference proteome</keyword>
<dbReference type="GeneID" id="92077728"/>
<feature type="compositionally biased region" description="Low complexity" evidence="1">
    <location>
        <begin position="125"/>
        <end position="147"/>
    </location>
</feature>
<evidence type="ECO:0000313" key="4">
    <source>
        <dbReference type="Proteomes" id="UP001391051"/>
    </source>
</evidence>
<dbReference type="InterPro" id="IPR045518">
    <property type="entry name" value="2EXR"/>
</dbReference>
<evidence type="ECO:0000259" key="2">
    <source>
        <dbReference type="Pfam" id="PF20150"/>
    </source>
</evidence>
<accession>A0ABR1QFF9</accession>
<sequence length="387" mass="43262">MAAPTFPPFTRLPTELQVMVWEEFAHAEASSRAVVVHTTQNIDEDEGDGERWRATLHLLPLKRLVSPLLAVNAQSRAVALRHYKTRINLFELPAPMPSMLPFWLDRAEDLQDLQTPGAGRGAGSRPGLSGAPSRTGPRTRSSSSAGGRATCALYQPRGCVYLDLESDRFLFYHQWAWAPWIQQSYGLRALSVDAFTALKYHRVPLDYDDLKQILDRRPPVLRNTSAALSGEVLGRIRNLVFEDFQTSPEEEEEEESMEGVQGMGRGVGGNGTTAAYYDDDDDSEGEGWLALRNTLPRAFSADGWLGGFALNEEMQRCFFDDIEDKGPEHLDIRKAKMVRGPDDDEGEAGWLDWDEEGAEGGGEGDDWYGSEDEDDGYGTEEHMVWWV</sequence>
<comment type="caution">
    <text evidence="3">The sequence shown here is derived from an EMBL/GenBank/DDBJ whole genome shotgun (WGS) entry which is preliminary data.</text>
</comment>
<feature type="domain" description="2EXR" evidence="2">
    <location>
        <begin position="6"/>
        <end position="109"/>
    </location>
</feature>
<organism evidence="3 4">
    <name type="scientific">Apiospora aurea</name>
    <dbReference type="NCBI Taxonomy" id="335848"/>
    <lineage>
        <taxon>Eukaryota</taxon>
        <taxon>Fungi</taxon>
        <taxon>Dikarya</taxon>
        <taxon>Ascomycota</taxon>
        <taxon>Pezizomycotina</taxon>
        <taxon>Sordariomycetes</taxon>
        <taxon>Xylariomycetidae</taxon>
        <taxon>Amphisphaeriales</taxon>
        <taxon>Apiosporaceae</taxon>
        <taxon>Apiospora</taxon>
    </lineage>
</organism>
<reference evidence="3 4" key="1">
    <citation type="submission" date="2023-01" db="EMBL/GenBank/DDBJ databases">
        <title>Analysis of 21 Apiospora genomes using comparative genomics revels a genus with tremendous synthesis potential of carbohydrate active enzymes and secondary metabolites.</title>
        <authorList>
            <person name="Sorensen T."/>
        </authorList>
    </citation>
    <scope>NUCLEOTIDE SEQUENCE [LARGE SCALE GENOMIC DNA]</scope>
    <source>
        <strain evidence="3 4">CBS 24483</strain>
    </source>
</reference>